<feature type="compositionally biased region" description="Pro residues" evidence="5">
    <location>
        <begin position="165"/>
        <end position="243"/>
    </location>
</feature>
<feature type="compositionally biased region" description="Pro residues" evidence="5">
    <location>
        <begin position="281"/>
        <end position="291"/>
    </location>
</feature>
<keyword evidence="9" id="KW-1185">Reference proteome</keyword>
<evidence type="ECO:0000256" key="4">
    <source>
        <dbReference type="ARBA" id="ARBA00022840"/>
    </source>
</evidence>
<dbReference type="GO" id="GO:0004386">
    <property type="term" value="F:helicase activity"/>
    <property type="evidence" value="ECO:0007669"/>
    <property type="project" value="UniProtKB-KW"/>
</dbReference>
<evidence type="ECO:0000259" key="7">
    <source>
        <dbReference type="SMART" id="SM00487"/>
    </source>
</evidence>
<proteinExistence type="predicted"/>
<protein>
    <recommendedName>
        <fullName evidence="7">Helicase ATP-binding domain-containing protein</fullName>
    </recommendedName>
</protein>
<evidence type="ECO:0000313" key="8">
    <source>
        <dbReference type="EMBL" id="KAK3277100.1"/>
    </source>
</evidence>
<organism evidence="8 9">
    <name type="scientific">Cymbomonas tetramitiformis</name>
    <dbReference type="NCBI Taxonomy" id="36881"/>
    <lineage>
        <taxon>Eukaryota</taxon>
        <taxon>Viridiplantae</taxon>
        <taxon>Chlorophyta</taxon>
        <taxon>Pyramimonadophyceae</taxon>
        <taxon>Pyramimonadales</taxon>
        <taxon>Pyramimonadaceae</taxon>
        <taxon>Cymbomonas</taxon>
    </lineage>
</organism>
<dbReference type="PANTHER" id="PTHR47961">
    <property type="entry name" value="DNA POLYMERASE THETA, PUTATIVE (AFU_ORTHOLOGUE AFUA_1G05260)-RELATED"/>
    <property type="match status" value="1"/>
</dbReference>
<feature type="region of interest" description="Disordered" evidence="5">
    <location>
        <begin position="277"/>
        <end position="301"/>
    </location>
</feature>
<reference evidence="8 9" key="1">
    <citation type="journal article" date="2015" name="Genome Biol. Evol.">
        <title>Comparative Genomics of a Bacterivorous Green Alga Reveals Evolutionary Causalities and Consequences of Phago-Mixotrophic Mode of Nutrition.</title>
        <authorList>
            <person name="Burns J.A."/>
            <person name="Paasch A."/>
            <person name="Narechania A."/>
            <person name="Kim E."/>
        </authorList>
    </citation>
    <scope>NUCLEOTIDE SEQUENCE [LARGE SCALE GENOMIC DNA]</scope>
    <source>
        <strain evidence="8 9">PLY_AMNH</strain>
    </source>
</reference>
<keyword evidence="6" id="KW-1133">Transmembrane helix</keyword>
<feature type="compositionally biased region" description="Pro residues" evidence="5">
    <location>
        <begin position="426"/>
        <end position="438"/>
    </location>
</feature>
<evidence type="ECO:0000313" key="9">
    <source>
        <dbReference type="Proteomes" id="UP001190700"/>
    </source>
</evidence>
<dbReference type="EMBL" id="LGRX02006253">
    <property type="protein sequence ID" value="KAK3277100.1"/>
    <property type="molecule type" value="Genomic_DNA"/>
</dbReference>
<feature type="domain" description="Helicase ATP-binding" evidence="7">
    <location>
        <begin position="525"/>
        <end position="720"/>
    </location>
</feature>
<feature type="region of interest" description="Disordered" evidence="5">
    <location>
        <begin position="158"/>
        <end position="245"/>
    </location>
</feature>
<name>A0AAE0L9X0_9CHLO</name>
<dbReference type="AlphaFoldDB" id="A0AAE0L9X0"/>
<dbReference type="Pfam" id="PF00270">
    <property type="entry name" value="DEAD"/>
    <property type="match status" value="1"/>
</dbReference>
<evidence type="ECO:0000256" key="5">
    <source>
        <dbReference type="SAM" id="MobiDB-lite"/>
    </source>
</evidence>
<comment type="caution">
    <text evidence="8">The sequence shown here is derived from an EMBL/GenBank/DDBJ whole genome shotgun (WGS) entry which is preliminary data.</text>
</comment>
<dbReference type="GO" id="GO:0003676">
    <property type="term" value="F:nucleic acid binding"/>
    <property type="evidence" value="ECO:0007669"/>
    <property type="project" value="InterPro"/>
</dbReference>
<feature type="region of interest" description="Disordered" evidence="5">
    <location>
        <begin position="425"/>
        <end position="469"/>
    </location>
</feature>
<dbReference type="GO" id="GO:0016787">
    <property type="term" value="F:hydrolase activity"/>
    <property type="evidence" value="ECO:0007669"/>
    <property type="project" value="UniProtKB-KW"/>
</dbReference>
<keyword evidence="3" id="KW-0347">Helicase</keyword>
<keyword evidence="6" id="KW-0812">Transmembrane</keyword>
<dbReference type="Proteomes" id="UP001190700">
    <property type="component" value="Unassembled WGS sequence"/>
</dbReference>
<evidence type="ECO:0000256" key="2">
    <source>
        <dbReference type="ARBA" id="ARBA00022801"/>
    </source>
</evidence>
<dbReference type="InterPro" id="IPR027417">
    <property type="entry name" value="P-loop_NTPase"/>
</dbReference>
<keyword evidence="2" id="KW-0378">Hydrolase</keyword>
<keyword evidence="6" id="KW-0472">Membrane</keyword>
<dbReference type="SUPFAM" id="SSF52540">
    <property type="entry name" value="P-loop containing nucleoside triphosphate hydrolases"/>
    <property type="match status" value="1"/>
</dbReference>
<gene>
    <name evidence="8" type="ORF">CYMTET_14872</name>
</gene>
<dbReference type="SMART" id="SM00487">
    <property type="entry name" value="DEXDc"/>
    <property type="match status" value="1"/>
</dbReference>
<sequence length="863" mass="93941">MFKYHQLARGLVVGRLLTARHATYEDILDYWGTLQLDTNDWDYLDVAVWTVVRGEEKLNTSMHFENSEEDINGDRDMQMQCFLIYDGKELMLMNSSGHYIDRTEEMDMKLNLSMDGMDDASMQTRIRLRNEDGKREEMMMMTFSSDGDEKMSLDLGFRDLEYSSGPPPVSPPPVIPPSSPSPPPPPAPPTPPGMATWPPPPSNPPPLSPSPPPPSPTLPSPPPSPSPPPPPAPPTPPPAPLTPPWMATAAAAPIESFSSKPQSTLHSLHHQPSQAFLQAPVHPPPAPPTPPGMATAAAAPIESSSSKPQYISTIATASQVDASQVAILNITDAATGVTMGRRTLMQTTMGVQVESIVTFLANEVQLWEDFDNALQNNPQEVFSEENGWADESPEVFEVDSTLKVYILPVVGMCLQHKVNHLLHNGPVPPAMPPPPPSTESPTAGIAEEEVETGEGYPSPDDGDANDSSNNDGTTTIIIAVVCSVLGVFMIGGGIFAVWHFRFKQQELPVTTGSRAERHGEPLGAKGRFTNLSLAGCLDRSRRGRSELVYCAPTSGGKSLVSEVLLIRQLLRQKSDTRYKVRIVLPYLSVVSEKEAHLSDVLKPIRCKVKGFHGLNAGMPFSNPKGEAVAICTMEKANMIIDEIHSISDPGRGPSLEKLITKLVYTTSDGTGKPASSQQPEHELQIVGMSGTVGGVEVLLSKWLQAELILTNFRPVPLTEYAKCGDDLYKLEGGQLHLVPAPHPRACASRLNAIEERAQQATAPPCLAAALLNRGEDQRRHPRLAASRLLIEAQDQRRLTSQPCLSRLLIEGRRSAAPHPRTRGLAVAHRREDQRRLTRFCKRLLIKGGEDYVAAHPPSSLLGI</sequence>
<evidence type="ECO:0000256" key="6">
    <source>
        <dbReference type="SAM" id="Phobius"/>
    </source>
</evidence>
<accession>A0AAE0L9X0</accession>
<evidence type="ECO:0000256" key="3">
    <source>
        <dbReference type="ARBA" id="ARBA00022806"/>
    </source>
</evidence>
<dbReference type="PRINTS" id="PR01217">
    <property type="entry name" value="PRICHEXTENSN"/>
</dbReference>
<keyword evidence="4" id="KW-0067">ATP-binding</keyword>
<dbReference type="InterPro" id="IPR014001">
    <property type="entry name" value="Helicase_ATP-bd"/>
</dbReference>
<dbReference type="InterPro" id="IPR050474">
    <property type="entry name" value="Hel308_SKI2-like"/>
</dbReference>
<evidence type="ECO:0000256" key="1">
    <source>
        <dbReference type="ARBA" id="ARBA00022741"/>
    </source>
</evidence>
<dbReference type="InterPro" id="IPR011545">
    <property type="entry name" value="DEAD/DEAH_box_helicase_dom"/>
</dbReference>
<keyword evidence="1" id="KW-0547">Nucleotide-binding</keyword>
<dbReference type="GO" id="GO:0005524">
    <property type="term" value="F:ATP binding"/>
    <property type="evidence" value="ECO:0007669"/>
    <property type="project" value="UniProtKB-KW"/>
</dbReference>
<dbReference type="Gene3D" id="3.40.50.300">
    <property type="entry name" value="P-loop containing nucleotide triphosphate hydrolases"/>
    <property type="match status" value="1"/>
</dbReference>
<feature type="transmembrane region" description="Helical" evidence="6">
    <location>
        <begin position="476"/>
        <end position="498"/>
    </location>
</feature>
<dbReference type="PANTHER" id="PTHR47961:SF6">
    <property type="entry name" value="DNA-DIRECTED DNA POLYMERASE"/>
    <property type="match status" value="1"/>
</dbReference>